<keyword evidence="2" id="KW-1185">Reference proteome</keyword>
<evidence type="ECO:0000313" key="1">
    <source>
        <dbReference type="EMBL" id="MDI2113532.1"/>
    </source>
</evidence>
<protein>
    <recommendedName>
        <fullName evidence="3">CSD domain-containing protein</fullName>
    </recommendedName>
</protein>
<dbReference type="EMBL" id="JASBAN010000001">
    <property type="protein sequence ID" value="MDI2113532.1"/>
    <property type="molecule type" value="Genomic_DNA"/>
</dbReference>
<dbReference type="Proteomes" id="UP001431775">
    <property type="component" value="Unassembled WGS sequence"/>
</dbReference>
<name>A0ABT6Q9E6_9PROT</name>
<evidence type="ECO:0008006" key="3">
    <source>
        <dbReference type="Google" id="ProtNLM"/>
    </source>
</evidence>
<comment type="caution">
    <text evidence="1">The sequence shown here is derived from an EMBL/GenBank/DDBJ whole genome shotgun (WGS) entry which is preliminary data.</text>
</comment>
<evidence type="ECO:0000313" key="2">
    <source>
        <dbReference type="Proteomes" id="UP001431775"/>
    </source>
</evidence>
<gene>
    <name evidence="1" type="ORF">QJV33_09655</name>
</gene>
<reference evidence="1" key="1">
    <citation type="submission" date="2023-05" db="EMBL/GenBank/DDBJ databases">
        <title>Whole genome sequence of Commensalibacter sp.</title>
        <authorList>
            <person name="Charoenyingcharoen P."/>
            <person name="Yukphan P."/>
        </authorList>
    </citation>
    <scope>NUCLEOTIDE SEQUENCE</scope>
    <source>
        <strain evidence="1">TBRC 10068</strain>
    </source>
</reference>
<organism evidence="1 2">
    <name type="scientific">Commensalibacter nepenthis</name>
    <dbReference type="NCBI Taxonomy" id="3043872"/>
    <lineage>
        <taxon>Bacteria</taxon>
        <taxon>Pseudomonadati</taxon>
        <taxon>Pseudomonadota</taxon>
        <taxon>Alphaproteobacteria</taxon>
        <taxon>Acetobacterales</taxon>
        <taxon>Acetobacteraceae</taxon>
    </lineage>
</organism>
<accession>A0ABT6Q9E6</accession>
<sequence>MRGIILQFSIQENKGYISGDDGKRYVFIGKDWKEAFAPEKGKKVDFEVSKSDEAINIYSIGSQENDSGSVNYNEQSSEILEAHKIKLEAEKTCGTMFWFKNVCGIM</sequence>
<dbReference type="RefSeq" id="WP_281463129.1">
    <property type="nucleotide sequence ID" value="NZ_JASBAN010000001.1"/>
</dbReference>
<proteinExistence type="predicted"/>